<sequence>MAPAGHCLFTPAGTRASGQSGHGLPPHRTQRTQRGRSDCPPCRALLSGAMLSATSRTAWLSGGSVSTFGSGLSGSP</sequence>
<dbReference type="AlphaFoldDB" id="A0AAW3YXU2"/>
<evidence type="ECO:0000256" key="1">
    <source>
        <dbReference type="SAM" id="MobiDB-lite"/>
    </source>
</evidence>
<comment type="caution">
    <text evidence="2">The sequence shown here is derived from an EMBL/GenBank/DDBJ whole genome shotgun (WGS) entry which is preliminary data.</text>
</comment>
<dbReference type="EMBL" id="JACXBF010000578">
    <property type="protein sequence ID" value="MBD2803020.1"/>
    <property type="molecule type" value="Genomic_DNA"/>
</dbReference>
<reference evidence="2" key="1">
    <citation type="submission" date="2020-09" db="EMBL/GenBank/DDBJ databases">
        <authorList>
            <person name="Palma L."/>
            <person name="Caballero P."/>
            <person name="Berry C."/>
            <person name="Del Valle E."/>
        </authorList>
    </citation>
    <scope>NUCLEOTIDE SEQUENCE</scope>
    <source>
        <strain evidence="2">M</strain>
    </source>
</reference>
<name>A0AAW3YXU2_9GAMM</name>
<dbReference type="RefSeq" id="WP_323869869.1">
    <property type="nucleotide sequence ID" value="NZ_JACXBF010000578.1"/>
</dbReference>
<feature type="region of interest" description="Disordered" evidence="1">
    <location>
        <begin position="1"/>
        <end position="39"/>
    </location>
</feature>
<organism evidence="2">
    <name type="scientific">Xenorhabdus szentirmaii</name>
    <dbReference type="NCBI Taxonomy" id="290112"/>
    <lineage>
        <taxon>Bacteria</taxon>
        <taxon>Pseudomonadati</taxon>
        <taxon>Pseudomonadota</taxon>
        <taxon>Gammaproteobacteria</taxon>
        <taxon>Enterobacterales</taxon>
        <taxon>Morganellaceae</taxon>
        <taxon>Xenorhabdus</taxon>
    </lineage>
</organism>
<accession>A0AAW3YXU2</accession>
<reference evidence="2" key="2">
    <citation type="journal article" date="2024" name="Toxins">
        <title>Genome Sequence Analysis of Native Xenorhabdus Strains Isolated from Entomopathogenic Nematodes in Argentina.</title>
        <authorList>
            <person name="Palma L."/>
            <person name="Frizzo L."/>
            <person name="Kaiser S."/>
            <person name="Berry C."/>
            <person name="Caballero P."/>
            <person name="Bode H.B."/>
            <person name="Del Valle E.E."/>
        </authorList>
    </citation>
    <scope>NUCLEOTIDE SEQUENCE</scope>
    <source>
        <strain evidence="2">M</strain>
    </source>
</reference>
<dbReference type="Proteomes" id="UP001193920">
    <property type="component" value="Unassembled WGS sequence"/>
</dbReference>
<evidence type="ECO:0000313" key="2">
    <source>
        <dbReference type="EMBL" id="MBD2803020.1"/>
    </source>
</evidence>
<gene>
    <name evidence="2" type="ORF">ID854_21880</name>
</gene>
<protein>
    <submittedName>
        <fullName evidence="2">Uncharacterized protein</fullName>
    </submittedName>
</protein>
<proteinExistence type="predicted"/>